<comment type="caution">
    <text evidence="1">The sequence shown here is derived from an EMBL/GenBank/DDBJ whole genome shotgun (WGS) entry which is preliminary data.</text>
</comment>
<reference evidence="1" key="1">
    <citation type="submission" date="2019-07" db="EMBL/GenBank/DDBJ databases">
        <title>Genomic Encyclopedia of Type Strains, Phase IV (KMG-IV): sequencing the most valuable type-strain genomes for metagenomic binning, comparative biology and taxonomic classification.</title>
        <authorList>
            <person name="Goeker M."/>
        </authorList>
    </citation>
    <scope>NUCLEOTIDE SEQUENCE</scope>
    <source>
        <strain evidence="1">DSM 44596</strain>
    </source>
</reference>
<organism evidence="1">
    <name type="scientific">Nocardia globerula</name>
    <dbReference type="NCBI Taxonomy" id="1818"/>
    <lineage>
        <taxon>Bacteria</taxon>
        <taxon>Bacillati</taxon>
        <taxon>Actinomycetota</taxon>
        <taxon>Actinomycetes</taxon>
        <taxon>Mycobacteriales</taxon>
        <taxon>Nocardiaceae</taxon>
        <taxon>Nocardia</taxon>
    </lineage>
</organism>
<dbReference type="EMBL" id="VNIQ01000005">
    <property type="protein sequence ID" value="TYQ03109.1"/>
    <property type="molecule type" value="Genomic_DNA"/>
</dbReference>
<dbReference type="AlphaFoldDB" id="A0A652YNE8"/>
<gene>
    <name evidence="1" type="ORF">FNL38_105259</name>
</gene>
<evidence type="ECO:0000313" key="1">
    <source>
        <dbReference type="EMBL" id="TYQ03109.1"/>
    </source>
</evidence>
<name>A0A652YNE8_NOCGL</name>
<proteinExistence type="predicted"/>
<accession>A0A652YNE8</accession>
<protein>
    <submittedName>
        <fullName evidence="1">Uncharacterized protein</fullName>
    </submittedName>
</protein>
<sequence>MMEPVGDVAVGDWIRPRLSGALTAVVPSGFDAYVRVLHPVDIVGAHVVRWRDVAAVTGRRVHPLVQWWRLIDATDSVNPRSELWDGGEPDIGSLDPPDNQRLVDLLAGHTNSPDDAYFAVWEGNGFFHAGAKAIYSAGKKQSRPAPVVSLARELISGPRLRHPGRDYVVLSGSLRAASTIPDLIGAKPWTPSANLVWPQDHSWCIATEVDFDSTLVGCSRAAAKEILACPDLESFPIDPNDSLKYDADLVNT</sequence>